<evidence type="ECO:0000313" key="15">
    <source>
        <dbReference type="EMBL" id="KDR20523.1"/>
    </source>
</evidence>
<dbReference type="Proteomes" id="UP000027135">
    <property type="component" value="Unassembled WGS sequence"/>
</dbReference>
<dbReference type="SUPFAM" id="SSF54001">
    <property type="entry name" value="Cysteine proteinases"/>
    <property type="match status" value="1"/>
</dbReference>
<accession>A0A067RLU2</accession>
<protein>
    <recommendedName>
        <fullName evidence="9">Ubiquitin carboxyl-terminal hydrolase 36</fullName>
        <ecNumber evidence="4">3.4.19.12</ecNumber>
    </recommendedName>
    <alternativeName>
        <fullName evidence="12">Deubiquitinating enzyme 36</fullName>
    </alternativeName>
    <alternativeName>
        <fullName evidence="11">Protein scrawny</fullName>
    </alternativeName>
    <alternativeName>
        <fullName evidence="10">Ubiquitin thioesterase 36</fullName>
    </alternativeName>
    <alternativeName>
        <fullName evidence="13">Ubiquitin-specific-processing protease 36</fullName>
    </alternativeName>
</protein>
<feature type="domain" description="USP" evidence="14">
    <location>
        <begin position="1"/>
        <end position="146"/>
    </location>
</feature>
<evidence type="ECO:0000256" key="13">
    <source>
        <dbReference type="ARBA" id="ARBA00043009"/>
    </source>
</evidence>
<keyword evidence="5" id="KW-0645">Protease</keyword>
<dbReference type="InterPro" id="IPR050164">
    <property type="entry name" value="Peptidase_C19"/>
</dbReference>
<sequence length="146" mass="16862">MTYLLLSMEEAYFAGYNDREFDTYGTETTPINQIFGGYIRTEVTCLECGTVSTTFQQCQDFSLDIKHVSTLDDALEDYFSPERLDEGGDYSCRRCNKKVVATKKFSLEKDPQVLCIQLKRYVVLLLDIIHFCIIHSLKDRLEGIKE</sequence>
<dbReference type="GO" id="GO:0006508">
    <property type="term" value="P:proteolysis"/>
    <property type="evidence" value="ECO:0007669"/>
    <property type="project" value="UniProtKB-KW"/>
</dbReference>
<evidence type="ECO:0000256" key="10">
    <source>
        <dbReference type="ARBA" id="ARBA00041300"/>
    </source>
</evidence>
<dbReference type="eggNOG" id="KOG1865">
    <property type="taxonomic scope" value="Eukaryota"/>
</dbReference>
<dbReference type="InterPro" id="IPR028889">
    <property type="entry name" value="USP"/>
</dbReference>
<evidence type="ECO:0000256" key="2">
    <source>
        <dbReference type="ARBA" id="ARBA00004604"/>
    </source>
</evidence>
<dbReference type="InterPro" id="IPR038765">
    <property type="entry name" value="Papain-like_cys_pep_sf"/>
</dbReference>
<dbReference type="GO" id="GO:0004843">
    <property type="term" value="F:cysteine-type deubiquitinase activity"/>
    <property type="evidence" value="ECO:0007669"/>
    <property type="project" value="UniProtKB-EC"/>
</dbReference>
<dbReference type="PROSITE" id="PS50235">
    <property type="entry name" value="USP_3"/>
    <property type="match status" value="1"/>
</dbReference>
<evidence type="ECO:0000259" key="14">
    <source>
        <dbReference type="PROSITE" id="PS50235"/>
    </source>
</evidence>
<dbReference type="PANTHER" id="PTHR24006">
    <property type="entry name" value="UBIQUITIN CARBOXYL-TERMINAL HYDROLASE"/>
    <property type="match status" value="1"/>
</dbReference>
<organism evidence="15 16">
    <name type="scientific">Zootermopsis nevadensis</name>
    <name type="common">Dampwood termite</name>
    <dbReference type="NCBI Taxonomy" id="136037"/>
    <lineage>
        <taxon>Eukaryota</taxon>
        <taxon>Metazoa</taxon>
        <taxon>Ecdysozoa</taxon>
        <taxon>Arthropoda</taxon>
        <taxon>Hexapoda</taxon>
        <taxon>Insecta</taxon>
        <taxon>Pterygota</taxon>
        <taxon>Neoptera</taxon>
        <taxon>Polyneoptera</taxon>
        <taxon>Dictyoptera</taxon>
        <taxon>Blattodea</taxon>
        <taxon>Blattoidea</taxon>
        <taxon>Termitoidae</taxon>
        <taxon>Termopsidae</taxon>
        <taxon>Zootermopsis</taxon>
    </lineage>
</organism>
<comment type="subcellular location">
    <subcellularLocation>
        <location evidence="2">Nucleus</location>
        <location evidence="2">Nucleolus</location>
    </subcellularLocation>
</comment>
<dbReference type="GO" id="GO:0042981">
    <property type="term" value="P:regulation of apoptotic process"/>
    <property type="evidence" value="ECO:0007669"/>
    <property type="project" value="TreeGrafter"/>
</dbReference>
<gene>
    <name evidence="15" type="ORF">L798_05418</name>
</gene>
<dbReference type="Pfam" id="PF00443">
    <property type="entry name" value="UCH"/>
    <property type="match status" value="1"/>
</dbReference>
<reference evidence="15 16" key="1">
    <citation type="journal article" date="2014" name="Nat. Commun.">
        <title>Molecular traces of alternative social organization in a termite genome.</title>
        <authorList>
            <person name="Terrapon N."/>
            <person name="Li C."/>
            <person name="Robertson H.M."/>
            <person name="Ji L."/>
            <person name="Meng X."/>
            <person name="Booth W."/>
            <person name="Chen Z."/>
            <person name="Childers C.P."/>
            <person name="Glastad K.M."/>
            <person name="Gokhale K."/>
            <person name="Gowin J."/>
            <person name="Gronenberg W."/>
            <person name="Hermansen R.A."/>
            <person name="Hu H."/>
            <person name="Hunt B.G."/>
            <person name="Huylmans A.K."/>
            <person name="Khalil S.M."/>
            <person name="Mitchell R.D."/>
            <person name="Munoz-Torres M.C."/>
            <person name="Mustard J.A."/>
            <person name="Pan H."/>
            <person name="Reese J.T."/>
            <person name="Scharf M.E."/>
            <person name="Sun F."/>
            <person name="Vogel H."/>
            <person name="Xiao J."/>
            <person name="Yang W."/>
            <person name="Yang Z."/>
            <person name="Yang Z."/>
            <person name="Zhou J."/>
            <person name="Zhu J."/>
            <person name="Brent C.S."/>
            <person name="Elsik C.G."/>
            <person name="Goodisman M.A."/>
            <person name="Liberles D.A."/>
            <person name="Roe R.M."/>
            <person name="Vargo E.L."/>
            <person name="Vilcinskas A."/>
            <person name="Wang J."/>
            <person name="Bornberg-Bauer E."/>
            <person name="Korb J."/>
            <person name="Zhang G."/>
            <person name="Liebig J."/>
        </authorList>
    </citation>
    <scope>NUCLEOTIDE SEQUENCE [LARGE SCALE GENOMIC DNA]</scope>
    <source>
        <tissue evidence="15">Whole organism</tissue>
    </source>
</reference>
<keyword evidence="8" id="KW-0788">Thiol protease</keyword>
<comment type="catalytic activity">
    <reaction evidence="1">
        <text>Thiol-dependent hydrolysis of ester, thioester, amide, peptide and isopeptide bonds formed by the C-terminal Gly of ubiquitin (a 76-residue protein attached to proteins as an intracellular targeting signal).</text>
        <dbReference type="EC" id="3.4.19.12"/>
    </reaction>
</comment>
<evidence type="ECO:0000256" key="5">
    <source>
        <dbReference type="ARBA" id="ARBA00022670"/>
    </source>
</evidence>
<dbReference type="InterPro" id="IPR001394">
    <property type="entry name" value="Peptidase_C19_UCH"/>
</dbReference>
<evidence type="ECO:0000256" key="11">
    <source>
        <dbReference type="ARBA" id="ARBA00042154"/>
    </source>
</evidence>
<evidence type="ECO:0000256" key="12">
    <source>
        <dbReference type="ARBA" id="ARBA00042420"/>
    </source>
</evidence>
<evidence type="ECO:0000256" key="7">
    <source>
        <dbReference type="ARBA" id="ARBA00022801"/>
    </source>
</evidence>
<keyword evidence="16" id="KW-1185">Reference proteome</keyword>
<evidence type="ECO:0000256" key="1">
    <source>
        <dbReference type="ARBA" id="ARBA00000707"/>
    </source>
</evidence>
<evidence type="ECO:0000256" key="9">
    <source>
        <dbReference type="ARBA" id="ARBA00039432"/>
    </source>
</evidence>
<dbReference type="Gene3D" id="3.90.70.10">
    <property type="entry name" value="Cysteine proteinases"/>
    <property type="match status" value="1"/>
</dbReference>
<dbReference type="STRING" id="136037.A0A067RLU2"/>
<dbReference type="EC" id="3.4.19.12" evidence="4"/>
<dbReference type="OMA" id="YNDREFD"/>
<evidence type="ECO:0000256" key="6">
    <source>
        <dbReference type="ARBA" id="ARBA00022786"/>
    </source>
</evidence>
<dbReference type="AlphaFoldDB" id="A0A067RLU2"/>
<evidence type="ECO:0000256" key="8">
    <source>
        <dbReference type="ARBA" id="ARBA00022807"/>
    </source>
</evidence>
<proteinExistence type="inferred from homology"/>
<dbReference type="InParanoid" id="A0A067RLU2"/>
<dbReference type="EMBL" id="KK852600">
    <property type="protein sequence ID" value="KDR20523.1"/>
    <property type="molecule type" value="Genomic_DNA"/>
</dbReference>
<dbReference type="GO" id="GO:0005730">
    <property type="term" value="C:nucleolus"/>
    <property type="evidence" value="ECO:0007669"/>
    <property type="project" value="UniProtKB-SubCell"/>
</dbReference>
<keyword evidence="7 15" id="KW-0378">Hydrolase</keyword>
<dbReference type="GO" id="GO:0016579">
    <property type="term" value="P:protein deubiquitination"/>
    <property type="evidence" value="ECO:0007669"/>
    <property type="project" value="InterPro"/>
</dbReference>
<keyword evidence="6" id="KW-0833">Ubl conjugation pathway</keyword>
<evidence type="ECO:0000256" key="4">
    <source>
        <dbReference type="ARBA" id="ARBA00012759"/>
    </source>
</evidence>
<dbReference type="PANTHER" id="PTHR24006:SF758">
    <property type="entry name" value="UBIQUITIN CARBOXYL-TERMINAL HYDROLASE 36"/>
    <property type="match status" value="1"/>
</dbReference>
<name>A0A067RLU2_ZOONE</name>
<dbReference type="GO" id="GO:0005829">
    <property type="term" value="C:cytosol"/>
    <property type="evidence" value="ECO:0007669"/>
    <property type="project" value="TreeGrafter"/>
</dbReference>
<evidence type="ECO:0000313" key="16">
    <source>
        <dbReference type="Proteomes" id="UP000027135"/>
    </source>
</evidence>
<evidence type="ECO:0000256" key="3">
    <source>
        <dbReference type="ARBA" id="ARBA00009085"/>
    </source>
</evidence>
<comment type="similarity">
    <text evidence="3">Belongs to the peptidase C19 family.</text>
</comment>